<feature type="transmembrane region" description="Helical" evidence="6">
    <location>
        <begin position="246"/>
        <end position="266"/>
    </location>
</feature>
<evidence type="ECO:0000256" key="5">
    <source>
        <dbReference type="ARBA" id="ARBA00023136"/>
    </source>
</evidence>
<gene>
    <name evidence="7" type="ORF">ACFSJ0_52390</name>
</gene>
<evidence type="ECO:0000313" key="7">
    <source>
        <dbReference type="EMBL" id="MFD1545724.1"/>
    </source>
</evidence>
<reference evidence="8" key="1">
    <citation type="journal article" date="2019" name="Int. J. Syst. Evol. Microbiol.">
        <title>The Global Catalogue of Microorganisms (GCM) 10K type strain sequencing project: providing services to taxonomists for standard genome sequencing and annotation.</title>
        <authorList>
            <consortium name="The Broad Institute Genomics Platform"/>
            <consortium name="The Broad Institute Genome Sequencing Center for Infectious Disease"/>
            <person name="Wu L."/>
            <person name="Ma J."/>
        </authorList>
    </citation>
    <scope>NUCLEOTIDE SEQUENCE [LARGE SCALE GENOMIC DNA]</scope>
    <source>
        <strain evidence="8">CGMCC 1.15399</strain>
    </source>
</reference>
<evidence type="ECO:0000256" key="2">
    <source>
        <dbReference type="ARBA" id="ARBA00022475"/>
    </source>
</evidence>
<sequence length="499" mass="52705">MTTSGDDLLSERVAGGILPKVLTTFDMVAIFVAIVLFITNAAVIQSAGPAAFGWWIIAFALFLIPCAIVTGQLGAMFPGEGSIYLWTSKAFGPFWGFFAGFCAWWPGVLVMVATGTLTISFLGFVFPAVGGLSVQAQGGLIVAILVLAAVLAVLRFRLTQNVVNVVFLAYGLAILLIFLAGVAHLLKGNAAATNPWDFAAWSPSAEHGINFANWSFFGLAVLALLGVEVPLNMGVEIRQDRAVTRYLLWGSLAVMVAYLAATWGVMVSVPADKSAQITAVAAAVGIGLGDWAGKLVALLLAAVFFIITVVYNYSFARLIFVSGLDRRLPEAVSHVNAQKVPDVAVWIQTVLAALFTVVAFVVVPFAAAAPAEAQTEVYNVLQAAVTVIWCLSIVVLFIDVLIIVRRYRTQFEARRLASPAVFWVASIVGALASLVGVVATLSGSWTPLISNDAGSFVLFGARIAYGTWFWLVGGIALASLLVGALLYLLGAGGRQKGPA</sequence>
<comment type="subcellular location">
    <subcellularLocation>
        <location evidence="1">Cell membrane</location>
        <topology evidence="1">Multi-pass membrane protein</topology>
    </subcellularLocation>
</comment>
<organism evidence="7 8">
    <name type="scientific">Nonomuraea guangzhouensis</name>
    <dbReference type="NCBI Taxonomy" id="1291555"/>
    <lineage>
        <taxon>Bacteria</taxon>
        <taxon>Bacillati</taxon>
        <taxon>Actinomycetota</taxon>
        <taxon>Actinomycetes</taxon>
        <taxon>Streptosporangiales</taxon>
        <taxon>Streptosporangiaceae</taxon>
        <taxon>Nonomuraea</taxon>
    </lineage>
</organism>
<dbReference type="InterPro" id="IPR050367">
    <property type="entry name" value="APC_superfamily"/>
</dbReference>
<feature type="transmembrane region" description="Helical" evidence="6">
    <location>
        <begin position="295"/>
        <end position="322"/>
    </location>
</feature>
<proteinExistence type="predicted"/>
<feature type="transmembrane region" description="Helical" evidence="6">
    <location>
        <begin position="83"/>
        <end position="101"/>
    </location>
</feature>
<protein>
    <submittedName>
        <fullName evidence="7">APC family permease</fullName>
    </submittedName>
</protein>
<keyword evidence="2" id="KW-1003">Cell membrane</keyword>
<feature type="transmembrane region" description="Helical" evidence="6">
    <location>
        <begin position="343"/>
        <end position="368"/>
    </location>
</feature>
<keyword evidence="5 6" id="KW-0472">Membrane</keyword>
<feature type="transmembrane region" description="Helical" evidence="6">
    <location>
        <begin position="108"/>
        <end position="130"/>
    </location>
</feature>
<feature type="transmembrane region" description="Helical" evidence="6">
    <location>
        <begin position="416"/>
        <end position="441"/>
    </location>
</feature>
<name>A0ABW4GTH5_9ACTN</name>
<dbReference type="EMBL" id="JBHUCM010000049">
    <property type="protein sequence ID" value="MFD1545724.1"/>
    <property type="molecule type" value="Genomic_DNA"/>
</dbReference>
<dbReference type="PANTHER" id="PTHR42770:SF7">
    <property type="entry name" value="MEMBRANE PROTEIN"/>
    <property type="match status" value="1"/>
</dbReference>
<keyword evidence="8" id="KW-1185">Reference proteome</keyword>
<dbReference type="Proteomes" id="UP001597097">
    <property type="component" value="Unassembled WGS sequence"/>
</dbReference>
<dbReference type="InterPro" id="IPR002293">
    <property type="entry name" value="AA/rel_permease1"/>
</dbReference>
<evidence type="ECO:0000256" key="6">
    <source>
        <dbReference type="SAM" id="Phobius"/>
    </source>
</evidence>
<evidence type="ECO:0000313" key="8">
    <source>
        <dbReference type="Proteomes" id="UP001597097"/>
    </source>
</evidence>
<keyword evidence="3 6" id="KW-0812">Transmembrane</keyword>
<evidence type="ECO:0000256" key="4">
    <source>
        <dbReference type="ARBA" id="ARBA00022989"/>
    </source>
</evidence>
<feature type="transmembrane region" description="Helical" evidence="6">
    <location>
        <begin position="468"/>
        <end position="489"/>
    </location>
</feature>
<dbReference type="Pfam" id="PF13520">
    <property type="entry name" value="AA_permease_2"/>
    <property type="match status" value="1"/>
</dbReference>
<keyword evidence="4 6" id="KW-1133">Transmembrane helix</keyword>
<evidence type="ECO:0000256" key="1">
    <source>
        <dbReference type="ARBA" id="ARBA00004651"/>
    </source>
</evidence>
<evidence type="ECO:0000256" key="3">
    <source>
        <dbReference type="ARBA" id="ARBA00022692"/>
    </source>
</evidence>
<feature type="transmembrane region" description="Helical" evidence="6">
    <location>
        <begin position="51"/>
        <end position="77"/>
    </location>
</feature>
<feature type="transmembrane region" description="Helical" evidence="6">
    <location>
        <begin position="211"/>
        <end position="234"/>
    </location>
</feature>
<comment type="caution">
    <text evidence="7">The sequence shown here is derived from an EMBL/GenBank/DDBJ whole genome shotgun (WGS) entry which is preliminary data.</text>
</comment>
<feature type="transmembrane region" description="Helical" evidence="6">
    <location>
        <begin position="380"/>
        <end position="404"/>
    </location>
</feature>
<dbReference type="RefSeq" id="WP_219529592.1">
    <property type="nucleotide sequence ID" value="NZ_JAHKRM010000007.1"/>
</dbReference>
<accession>A0ABW4GTH5</accession>
<dbReference type="PANTHER" id="PTHR42770">
    <property type="entry name" value="AMINO ACID TRANSPORTER-RELATED"/>
    <property type="match status" value="1"/>
</dbReference>
<dbReference type="PIRSF" id="PIRSF006060">
    <property type="entry name" value="AA_transporter"/>
    <property type="match status" value="1"/>
</dbReference>
<feature type="transmembrane region" description="Helical" evidence="6">
    <location>
        <begin position="136"/>
        <end position="154"/>
    </location>
</feature>
<feature type="transmembrane region" description="Helical" evidence="6">
    <location>
        <begin position="166"/>
        <end position="186"/>
    </location>
</feature>
<feature type="transmembrane region" description="Helical" evidence="6">
    <location>
        <begin position="27"/>
        <end position="44"/>
    </location>
</feature>